<dbReference type="GO" id="GO:0000139">
    <property type="term" value="C:Golgi membrane"/>
    <property type="evidence" value="ECO:0007669"/>
    <property type="project" value="TreeGrafter"/>
</dbReference>
<dbReference type="GO" id="GO:0097020">
    <property type="term" value="F:COPII receptor activity"/>
    <property type="evidence" value="ECO:0007669"/>
    <property type="project" value="InterPro"/>
</dbReference>
<dbReference type="PANTHER" id="PTHR13144:SF0">
    <property type="entry name" value="PROTEIN TEX261"/>
    <property type="match status" value="1"/>
</dbReference>
<keyword evidence="9" id="KW-1185">Reference proteome</keyword>
<keyword evidence="4 7" id="KW-1133">Transmembrane helix</keyword>
<evidence type="ECO:0000313" key="9">
    <source>
        <dbReference type="Proteomes" id="UP000355283"/>
    </source>
</evidence>
<dbReference type="GO" id="GO:0005789">
    <property type="term" value="C:endoplasmic reticulum membrane"/>
    <property type="evidence" value="ECO:0007669"/>
    <property type="project" value="TreeGrafter"/>
</dbReference>
<reference evidence="8 9" key="1">
    <citation type="submission" date="2019-01" db="EMBL/GenBank/DDBJ databases">
        <title>Nuclear Genome Assembly of the Microalgal Biofuel strain Nannochloropsis salina CCMP1776.</title>
        <authorList>
            <person name="Hovde B."/>
        </authorList>
    </citation>
    <scope>NUCLEOTIDE SEQUENCE [LARGE SCALE GENOMIC DNA]</scope>
    <source>
        <strain evidence="8 9">CCMP1776</strain>
    </source>
</reference>
<feature type="transmembrane region" description="Helical" evidence="7">
    <location>
        <begin position="121"/>
        <end position="147"/>
    </location>
</feature>
<evidence type="ECO:0000256" key="6">
    <source>
        <dbReference type="SAM" id="MobiDB-lite"/>
    </source>
</evidence>
<dbReference type="PANTHER" id="PTHR13144">
    <property type="entry name" value="TEX261 PROTEIN"/>
    <property type="match status" value="1"/>
</dbReference>
<dbReference type="Proteomes" id="UP000355283">
    <property type="component" value="Unassembled WGS sequence"/>
</dbReference>
<comment type="subcellular location">
    <subcellularLocation>
        <location evidence="1">Membrane</location>
        <topology evidence="1">Multi-pass membrane protein</topology>
    </subcellularLocation>
</comment>
<dbReference type="InterPro" id="IPR007277">
    <property type="entry name" value="Svp26/Tex261"/>
</dbReference>
<dbReference type="EMBL" id="SDOX01000158">
    <property type="protein sequence ID" value="TFJ80731.1"/>
    <property type="molecule type" value="Genomic_DNA"/>
</dbReference>
<evidence type="ECO:0000256" key="2">
    <source>
        <dbReference type="ARBA" id="ARBA00008096"/>
    </source>
</evidence>
<dbReference type="OrthoDB" id="28257at2759"/>
<gene>
    <name evidence="8" type="ORF">NSK_007908</name>
</gene>
<evidence type="ECO:0000256" key="7">
    <source>
        <dbReference type="SAM" id="Phobius"/>
    </source>
</evidence>
<proteinExistence type="inferred from homology"/>
<dbReference type="Pfam" id="PF04148">
    <property type="entry name" value="Erv26"/>
    <property type="match status" value="1"/>
</dbReference>
<feature type="transmembrane region" description="Helical" evidence="7">
    <location>
        <begin position="12"/>
        <end position="32"/>
    </location>
</feature>
<feature type="region of interest" description="Disordered" evidence="6">
    <location>
        <begin position="182"/>
        <end position="204"/>
    </location>
</feature>
<evidence type="ECO:0000256" key="3">
    <source>
        <dbReference type="ARBA" id="ARBA00022692"/>
    </source>
</evidence>
<feature type="transmembrane region" description="Helical" evidence="7">
    <location>
        <begin position="97"/>
        <end position="115"/>
    </location>
</feature>
<evidence type="ECO:0000256" key="4">
    <source>
        <dbReference type="ARBA" id="ARBA00022989"/>
    </source>
</evidence>
<keyword evidence="3 7" id="KW-0812">Transmembrane</keyword>
<dbReference type="GO" id="GO:0006888">
    <property type="term" value="P:endoplasmic reticulum to Golgi vesicle-mediated transport"/>
    <property type="evidence" value="ECO:0007669"/>
    <property type="project" value="InterPro"/>
</dbReference>
<dbReference type="AlphaFoldDB" id="A0A4D9CNI8"/>
<evidence type="ECO:0000256" key="5">
    <source>
        <dbReference type="ARBA" id="ARBA00023136"/>
    </source>
</evidence>
<feature type="compositionally biased region" description="Polar residues" evidence="6">
    <location>
        <begin position="182"/>
        <end position="197"/>
    </location>
</feature>
<protein>
    <recommendedName>
        <fullName evidence="10">Protein TEX261</fullName>
    </recommendedName>
</protein>
<sequence>MGYVLAAVGYIAGYMAILFQTICIACGLYYAAELAEEYASATKRMIMWSISAVVGFHVLLYFESFPLLVLLGGIACHGAYAWLLMDFPKVDIISYKFLLGLVALCADHYIWFQYLHGRPSIVPSALTSIAIFFLLVWFVPFAIFVSLSVNDNVLPSMTSSPQYSSSSSDAMYYSDYSSTRSLSMSDSGSYSKGTSRNTSKKGGIRGMLDTLNAHIAPGIAKNV</sequence>
<evidence type="ECO:0000256" key="1">
    <source>
        <dbReference type="ARBA" id="ARBA00004141"/>
    </source>
</evidence>
<organism evidence="8 9">
    <name type="scientific">Nannochloropsis salina CCMP1776</name>
    <dbReference type="NCBI Taxonomy" id="1027361"/>
    <lineage>
        <taxon>Eukaryota</taxon>
        <taxon>Sar</taxon>
        <taxon>Stramenopiles</taxon>
        <taxon>Ochrophyta</taxon>
        <taxon>Eustigmatophyceae</taxon>
        <taxon>Eustigmatales</taxon>
        <taxon>Monodopsidaceae</taxon>
        <taxon>Microchloropsis</taxon>
        <taxon>Microchloropsis salina</taxon>
    </lineage>
</organism>
<evidence type="ECO:0008006" key="10">
    <source>
        <dbReference type="Google" id="ProtNLM"/>
    </source>
</evidence>
<name>A0A4D9CNI8_9STRA</name>
<comment type="caution">
    <text evidence="8">The sequence shown here is derived from an EMBL/GenBank/DDBJ whole genome shotgun (WGS) entry which is preliminary data.</text>
</comment>
<comment type="similarity">
    <text evidence="2">Belongs to the SVP26 family.</text>
</comment>
<accession>A0A4D9CNI8</accession>
<evidence type="ECO:0000313" key="8">
    <source>
        <dbReference type="EMBL" id="TFJ80731.1"/>
    </source>
</evidence>
<dbReference type="GO" id="GO:0030134">
    <property type="term" value="C:COPII-coated ER to Golgi transport vesicle"/>
    <property type="evidence" value="ECO:0007669"/>
    <property type="project" value="TreeGrafter"/>
</dbReference>
<keyword evidence="5 7" id="KW-0472">Membrane</keyword>